<protein>
    <recommendedName>
        <fullName evidence="4">Protein kinase domain-containing protein</fullName>
    </recommendedName>
</protein>
<gene>
    <name evidence="2" type="ORF">BN381_80280</name>
</gene>
<evidence type="ECO:0000313" key="2">
    <source>
        <dbReference type="EMBL" id="CCM65750.1"/>
    </source>
</evidence>
<reference evidence="2 3" key="1">
    <citation type="journal article" date="2013" name="ISME J.">
        <title>Metabolic model for the filamentous 'Candidatus Microthrix parvicella' based on genomic and metagenomic analyses.</title>
        <authorList>
            <person name="Jon McIlroy S."/>
            <person name="Kristiansen R."/>
            <person name="Albertsen M."/>
            <person name="Michael Karst S."/>
            <person name="Rossetti S."/>
            <person name="Lund Nielsen J."/>
            <person name="Tandoi V."/>
            <person name="James Seviour R."/>
            <person name="Nielsen P.H."/>
        </authorList>
    </citation>
    <scope>NUCLEOTIDE SEQUENCE [LARGE SCALE GENOMIC DNA]</scope>
    <source>
        <strain evidence="2 3">RN1</strain>
    </source>
</reference>
<name>R4Z4X6_9ACTN</name>
<evidence type="ECO:0008006" key="4">
    <source>
        <dbReference type="Google" id="ProtNLM"/>
    </source>
</evidence>
<keyword evidence="3" id="KW-1185">Reference proteome</keyword>
<feature type="region of interest" description="Disordered" evidence="1">
    <location>
        <begin position="289"/>
        <end position="310"/>
    </location>
</feature>
<proteinExistence type="predicted"/>
<dbReference type="RefSeq" id="WP_012230772.1">
    <property type="nucleotide sequence ID" value="NZ_HG422565.1"/>
</dbReference>
<accession>R4Z4X6</accession>
<dbReference type="STRING" id="1229780.BN381_80280"/>
<dbReference type="OrthoDB" id="9762169at2"/>
<dbReference type="SUPFAM" id="SSF56112">
    <property type="entry name" value="Protein kinase-like (PK-like)"/>
    <property type="match status" value="1"/>
</dbReference>
<dbReference type="AlphaFoldDB" id="R4Z4X6"/>
<organism evidence="2 3">
    <name type="scientific">Candidatus Neomicrothrix parvicella RN1</name>
    <dbReference type="NCBI Taxonomy" id="1229780"/>
    <lineage>
        <taxon>Bacteria</taxon>
        <taxon>Bacillati</taxon>
        <taxon>Actinomycetota</taxon>
        <taxon>Acidimicrobiia</taxon>
        <taxon>Acidimicrobiales</taxon>
        <taxon>Microthrixaceae</taxon>
        <taxon>Candidatus Neomicrothrix</taxon>
    </lineage>
</organism>
<dbReference type="HOGENOM" id="CLU_650009_0_0_11"/>
<dbReference type="Proteomes" id="UP000018291">
    <property type="component" value="Unassembled WGS sequence"/>
</dbReference>
<feature type="region of interest" description="Disordered" evidence="1">
    <location>
        <begin position="217"/>
        <end position="243"/>
    </location>
</feature>
<comment type="caution">
    <text evidence="2">The sequence shown here is derived from an EMBL/GenBank/DDBJ whole genome shotgun (WGS) entry which is preliminary data.</text>
</comment>
<evidence type="ECO:0000256" key="1">
    <source>
        <dbReference type="SAM" id="MobiDB-lite"/>
    </source>
</evidence>
<sequence length="422" mass="43910">MTFTTRGATVRLVHKSAAPISDAAGAVEHPQASPAAEVIRREIDTLSRCECPGVVRLLAHGERPAPWFETEDAGAHTLASPPIDASQLTRALANLAGTLGSLHRSGWAHLNLEPAHVIWRRSAPDTSRPGSNPDVAVTLCSLGSAVQPAGPAEQYADREALAEVMVAALVASAMHHAPPGLRSAIGALAAELRSGNLVDLASAASSLDHLADDAAVAGPFVQGPGEGPPPRQAGDRHPPSSQPAWVKRLTTRYSPARRHVRRGVGVAVGLTLVLLSGTVALKALGDPPPAVGSPGRCIRPRVPPPRVDPTGSGCGVSVDYRAGVLTVGHDRWSLGNDVVDGVLIDTDHDGWTELVALRRTGEVFLVRRFPSSTEHRMRFRPIATVPSAQSLTRRPGGSGLGGLATVDSHGDATPLDTSVSAS</sequence>
<dbReference type="EMBL" id="CANL01000078">
    <property type="protein sequence ID" value="CCM65750.1"/>
    <property type="molecule type" value="Genomic_DNA"/>
</dbReference>
<dbReference type="InterPro" id="IPR011009">
    <property type="entry name" value="Kinase-like_dom_sf"/>
</dbReference>
<evidence type="ECO:0000313" key="3">
    <source>
        <dbReference type="Proteomes" id="UP000018291"/>
    </source>
</evidence>
<feature type="region of interest" description="Disordered" evidence="1">
    <location>
        <begin position="389"/>
        <end position="422"/>
    </location>
</feature>